<dbReference type="Proteomes" id="UP001174909">
    <property type="component" value="Unassembled WGS sequence"/>
</dbReference>
<reference evidence="2" key="1">
    <citation type="submission" date="2023-03" db="EMBL/GenBank/DDBJ databases">
        <authorList>
            <person name="Steffen K."/>
            <person name="Cardenas P."/>
        </authorList>
    </citation>
    <scope>NUCLEOTIDE SEQUENCE</scope>
</reference>
<dbReference type="PANTHER" id="PTHR13887">
    <property type="entry name" value="GLUTATHIONE S-TRANSFERASE KAPPA"/>
    <property type="match status" value="1"/>
</dbReference>
<dbReference type="InterPro" id="IPR036249">
    <property type="entry name" value="Thioredoxin-like_sf"/>
</dbReference>
<dbReference type="EMBL" id="CASHTH010000199">
    <property type="protein sequence ID" value="CAI7993828.1"/>
    <property type="molecule type" value="Genomic_DNA"/>
</dbReference>
<evidence type="ECO:0000259" key="1">
    <source>
        <dbReference type="Pfam" id="PF01323"/>
    </source>
</evidence>
<dbReference type="AlphaFoldDB" id="A0AA35W0I7"/>
<dbReference type="InterPro" id="IPR001853">
    <property type="entry name" value="DSBA-like_thioredoxin_dom"/>
</dbReference>
<sequence length="224" mass="25121">MVDKLHVNVDITSDVVCPWCWVGKRHLDSAIETLSGEFEFHVHWKPFLLNPGMPDEGEPLEQHLRKKYGDAAIQRFLSSDSPLKQAGRAVGISFSPNRMVVPTKKAHILLAHAANEGKQHQLHENFFKAYFADGLNIVDEGVLRGLVEKTGMNGEKAMAALTNPELVSTYEEEVREAVRKGITGVPHFVIYLRDRPGMKQALSGAQPIETFIALFKRLRLMPKV</sequence>
<dbReference type="Pfam" id="PF01323">
    <property type="entry name" value="DSBA"/>
    <property type="match status" value="1"/>
</dbReference>
<comment type="caution">
    <text evidence="2">The sequence shown here is derived from an EMBL/GenBank/DDBJ whole genome shotgun (WGS) entry which is preliminary data.</text>
</comment>
<evidence type="ECO:0000313" key="3">
    <source>
        <dbReference type="Proteomes" id="UP001174909"/>
    </source>
</evidence>
<gene>
    <name evidence="2" type="ORF">GBAR_LOCUS1333</name>
</gene>
<protein>
    <submittedName>
        <fullName evidence="2">Uncharacterized protein YwbO</fullName>
    </submittedName>
</protein>
<dbReference type="Gene3D" id="3.40.30.10">
    <property type="entry name" value="Glutaredoxin"/>
    <property type="match status" value="1"/>
</dbReference>
<feature type="domain" description="DSBA-like thioredoxin" evidence="1">
    <location>
        <begin position="9"/>
        <end position="211"/>
    </location>
</feature>
<keyword evidence="3" id="KW-1185">Reference proteome</keyword>
<dbReference type="GO" id="GO:0016491">
    <property type="term" value="F:oxidoreductase activity"/>
    <property type="evidence" value="ECO:0007669"/>
    <property type="project" value="InterPro"/>
</dbReference>
<evidence type="ECO:0000313" key="2">
    <source>
        <dbReference type="EMBL" id="CAI7993828.1"/>
    </source>
</evidence>
<dbReference type="SUPFAM" id="SSF52833">
    <property type="entry name" value="Thioredoxin-like"/>
    <property type="match status" value="1"/>
</dbReference>
<dbReference type="CDD" id="cd03024">
    <property type="entry name" value="DsbA_FrnE"/>
    <property type="match status" value="1"/>
</dbReference>
<dbReference type="PANTHER" id="PTHR13887:SF41">
    <property type="entry name" value="THIOREDOXIN SUPERFAMILY PROTEIN"/>
    <property type="match status" value="1"/>
</dbReference>
<proteinExistence type="predicted"/>
<name>A0AA35W0I7_GEOBA</name>
<organism evidence="2 3">
    <name type="scientific">Geodia barretti</name>
    <name type="common">Barrett's horny sponge</name>
    <dbReference type="NCBI Taxonomy" id="519541"/>
    <lineage>
        <taxon>Eukaryota</taxon>
        <taxon>Metazoa</taxon>
        <taxon>Porifera</taxon>
        <taxon>Demospongiae</taxon>
        <taxon>Heteroscleromorpha</taxon>
        <taxon>Tetractinellida</taxon>
        <taxon>Astrophorina</taxon>
        <taxon>Geodiidae</taxon>
        <taxon>Geodia</taxon>
    </lineage>
</organism>
<accession>A0AA35W0I7</accession>